<reference evidence="2" key="1">
    <citation type="submission" date="2021-01" db="EMBL/GenBank/DDBJ databases">
        <title>Modified the classification status of verrucomicrobia.</title>
        <authorList>
            <person name="Feng X."/>
        </authorList>
    </citation>
    <scope>NUCLEOTIDE SEQUENCE</scope>
    <source>
        <strain evidence="2">JCM 18052</strain>
    </source>
</reference>
<gene>
    <name evidence="2" type="ORF">JIN84_18225</name>
</gene>
<dbReference type="Proteomes" id="UP000600139">
    <property type="component" value="Unassembled WGS sequence"/>
</dbReference>
<dbReference type="EMBL" id="JAENIK010000012">
    <property type="protein sequence ID" value="MBK1817562.1"/>
    <property type="molecule type" value="Genomic_DNA"/>
</dbReference>
<evidence type="ECO:0000313" key="2">
    <source>
        <dbReference type="EMBL" id="MBK1817562.1"/>
    </source>
</evidence>
<proteinExistence type="predicted"/>
<keyword evidence="1" id="KW-0472">Membrane</keyword>
<keyword evidence="3" id="KW-1185">Reference proteome</keyword>
<evidence type="ECO:0000256" key="1">
    <source>
        <dbReference type="SAM" id="Phobius"/>
    </source>
</evidence>
<comment type="caution">
    <text evidence="2">The sequence shown here is derived from an EMBL/GenBank/DDBJ whole genome shotgun (WGS) entry which is preliminary data.</text>
</comment>
<feature type="transmembrane region" description="Helical" evidence="1">
    <location>
        <begin position="12"/>
        <end position="35"/>
    </location>
</feature>
<dbReference type="RefSeq" id="WP_200352502.1">
    <property type="nucleotide sequence ID" value="NZ_BAABHZ010000001.1"/>
</dbReference>
<dbReference type="AlphaFoldDB" id="A0A934R739"/>
<organism evidence="2 3">
    <name type="scientific">Luteolibacter yonseiensis</name>
    <dbReference type="NCBI Taxonomy" id="1144680"/>
    <lineage>
        <taxon>Bacteria</taxon>
        <taxon>Pseudomonadati</taxon>
        <taxon>Verrucomicrobiota</taxon>
        <taxon>Verrucomicrobiia</taxon>
        <taxon>Verrucomicrobiales</taxon>
        <taxon>Verrucomicrobiaceae</taxon>
        <taxon>Luteolibacter</taxon>
    </lineage>
</organism>
<keyword evidence="1" id="KW-0812">Transmembrane</keyword>
<evidence type="ECO:0000313" key="3">
    <source>
        <dbReference type="Proteomes" id="UP000600139"/>
    </source>
</evidence>
<sequence length="1218" mass="132380">MKTNPKKTQPSGFALVVTLSMMILLTVIAVGLLTLSSVSLRSSGHASAASIAKNNARLGMMLALGELQKTLGPDKAVSAPASAVADKPGQPHAVGVWNQGDPGNYWHWAPNDNSAPSYSSKSNNFRGWLVSTTKQNDAMAPAYPNTALPLGDDSVVLVGDAKNPSKDSQNIDTTVIVGKVKVGESSKSAGGYGWAVFDESTKASIDFGDKPDAAIDPRLEVAERSVPRRYRADMVANELSSLADPQQLISLNTAALGLNSTNHEPIDSRFHDFTTMNMGLLTNTATGGLKTDLSSVFDIQNLNSPTLPEAVVNASSFVYPENFKSADGNLRWSYFRDHYRKFTNVTGGSGEPAYSLNQTNKVYDLKVNSPTTINKIDPKGYSPSPDTERLLPVIAKMQIVFSIVSHRPHIFERISQWDGILGKNNYAVPHLVYDVVTTLYNPYDVTLNLNRARIRVWDPPVAFRFTNLGLGPGAYFRDPANNGGFATLGQMQIDNQYNANARRCFTLVLADGDRNNTGTRLQLRPGEVKVFSPRVQTGWTWGAETNPNGVIKPTFFDWQSGRNFGNIDGRTDNKFGVEAVPGWYSMAGLQIDHLATNNRYGPSKYPNNPNDGDGYVTMRLDHELKVEIKPFVTSSALANQFQVDFLAGYSEGTAITNGISDVSADTLRTYVFNFLGRDPTQDISENPTKNNGVITRTYRINDMLQEASDQTQTKKRAFAMLEMSGRTTRELLTDNKPWLYNNMVVEGGVQDSTVVGLSNQPYDLRLKEITSLDSPADGGIAVESKTNRGYFGADNRLSAGSTFVPMYHVPLAPAASLGDFIHSNLASGSKPPRVVHPFGNSRAHPLIPANRVAFGTGSQMLDHSYLLNDSLWDGYYFSSVANLATGSGLLQTDDARTTEQILTDLFANTKSPLNSRIIPISSQDAGERTSEILGLNTTERSKQLGKYLAIRGPFNVNSTSLDAWCAALMAMRDRTVTGVRVAVTGASTSISQVSYKNDDSTPFTRISKPLTSSKPADGMLWAGFKTLTDAQIKSLAESIIKQIKERGKVDGAPPFSVGEFVNRRPGSSVHQNAGLLQTAIDEVDATADINRTVLDRDSKTISSTARRMTGVQNAAVMNGLTAEGTPPTLTQGDLMTVLAPIITVRGDTFKIRSYGEATSGGTVTARAWCEAVVQRVPEFVDSTEVPETNIGDLKSAANITFGRRFNLVSFRWLSENEL</sequence>
<name>A0A934R739_9BACT</name>
<protein>
    <submittedName>
        <fullName evidence="2">Pilus assembly PilX N-terminal domain-containing protein</fullName>
    </submittedName>
</protein>
<accession>A0A934R739</accession>
<keyword evidence="1" id="KW-1133">Transmembrane helix</keyword>